<dbReference type="SUPFAM" id="SSF56219">
    <property type="entry name" value="DNase I-like"/>
    <property type="match status" value="1"/>
</dbReference>
<keyword evidence="1" id="KW-1133">Transmembrane helix</keyword>
<dbReference type="InterPro" id="IPR005135">
    <property type="entry name" value="Endo/exonuclease/phosphatase"/>
</dbReference>
<feature type="transmembrane region" description="Helical" evidence="1">
    <location>
        <begin position="6"/>
        <end position="28"/>
    </location>
</feature>
<gene>
    <name evidence="3" type="ORF">SAMEA4412677_01472</name>
</gene>
<organism evidence="3 4">
    <name type="scientific">Chryseobacterium taklimakanense</name>
    <dbReference type="NCBI Taxonomy" id="536441"/>
    <lineage>
        <taxon>Bacteria</taxon>
        <taxon>Pseudomonadati</taxon>
        <taxon>Bacteroidota</taxon>
        <taxon>Flavobacteriia</taxon>
        <taxon>Flavobacteriales</taxon>
        <taxon>Weeksellaceae</taxon>
        <taxon>Chryseobacterium group</taxon>
        <taxon>Chryseobacterium</taxon>
    </lineage>
</organism>
<name>A0A239XGA0_9FLAO</name>
<dbReference type="GO" id="GO:0003824">
    <property type="term" value="F:catalytic activity"/>
    <property type="evidence" value="ECO:0007669"/>
    <property type="project" value="InterPro"/>
</dbReference>
<dbReference type="PANTHER" id="PTHR14859:SF1">
    <property type="entry name" value="PGAP2-INTERACTING PROTEIN"/>
    <property type="match status" value="1"/>
</dbReference>
<dbReference type="Pfam" id="PF03372">
    <property type="entry name" value="Exo_endo_phos"/>
    <property type="match status" value="1"/>
</dbReference>
<protein>
    <submittedName>
        <fullName evidence="3">Uncharacterized protein conserved in bacteria</fullName>
    </submittedName>
</protein>
<feature type="domain" description="Endonuclease/exonuclease/phosphatase" evidence="2">
    <location>
        <begin position="100"/>
        <end position="316"/>
    </location>
</feature>
<accession>A0A239XGA0</accession>
<dbReference type="Proteomes" id="UP000215196">
    <property type="component" value="Chromosome 1"/>
</dbReference>
<evidence type="ECO:0000259" key="2">
    <source>
        <dbReference type="Pfam" id="PF03372"/>
    </source>
</evidence>
<evidence type="ECO:0000313" key="3">
    <source>
        <dbReference type="EMBL" id="SNV45044.1"/>
    </source>
</evidence>
<proteinExistence type="predicted"/>
<dbReference type="InterPro" id="IPR036691">
    <property type="entry name" value="Endo/exonu/phosph_ase_sf"/>
</dbReference>
<dbReference type="CDD" id="cd09084">
    <property type="entry name" value="EEP-2"/>
    <property type="match status" value="1"/>
</dbReference>
<dbReference type="AlphaFoldDB" id="A0A239XGA0"/>
<evidence type="ECO:0000313" key="4">
    <source>
        <dbReference type="Proteomes" id="UP000215196"/>
    </source>
</evidence>
<keyword evidence="1" id="KW-0812">Transmembrane</keyword>
<keyword evidence="4" id="KW-1185">Reference proteome</keyword>
<keyword evidence="1" id="KW-0472">Membrane</keyword>
<feature type="transmembrane region" description="Helical" evidence="1">
    <location>
        <begin position="65"/>
        <end position="83"/>
    </location>
</feature>
<evidence type="ECO:0000256" key="1">
    <source>
        <dbReference type="SAM" id="Phobius"/>
    </source>
</evidence>
<dbReference type="EMBL" id="LT906465">
    <property type="protein sequence ID" value="SNV45044.1"/>
    <property type="molecule type" value="Genomic_DNA"/>
</dbReference>
<dbReference type="Gene3D" id="3.60.10.10">
    <property type="entry name" value="Endonuclease/exonuclease/phosphatase"/>
    <property type="match status" value="1"/>
</dbReference>
<dbReference type="InterPro" id="IPR051916">
    <property type="entry name" value="GPI-anchor_lipid_remodeler"/>
</dbReference>
<dbReference type="RefSeq" id="WP_095071909.1">
    <property type="nucleotide sequence ID" value="NZ_LT906465.1"/>
</dbReference>
<dbReference type="GO" id="GO:0016020">
    <property type="term" value="C:membrane"/>
    <property type="evidence" value="ECO:0007669"/>
    <property type="project" value="GOC"/>
</dbReference>
<dbReference type="KEGG" id="ctak:4412677_01472"/>
<dbReference type="GO" id="GO:0006506">
    <property type="term" value="P:GPI anchor biosynthetic process"/>
    <property type="evidence" value="ECO:0007669"/>
    <property type="project" value="TreeGrafter"/>
</dbReference>
<sequence length="325" mass="37518">MGLIRALFLIIHIIVVALLCGTLLNAYVPPKIFGYLNMLSLGFPVLMTVHFCLTLFWILTWKKRAIVFLLISLMFFNPVRRWINYTPDSGKEGSLKIISFNTKNHAYAKHKNEDELFKFMDKENADVVLFQENRFEGEHPGYLQYPIVALKTRHKLLKHGNIIETAANGNAFYADIEIHGKIIRFINVYLEPFMLEKSMVRPTADADLNTVKAKNLIRRLVPTFKLHQEQIVYIRKAVKESPYPVILTGDFNSVPNSWEYYHLSEGLQDAFVVAGTGSATSFHDYKFPIRIDYIFSSKEIKPKSYKVDRSVKLSDHFPVIATFDF</sequence>
<dbReference type="PANTHER" id="PTHR14859">
    <property type="entry name" value="CALCOFLUOR WHITE HYPERSENSITIVE PROTEIN PRECURSOR"/>
    <property type="match status" value="1"/>
</dbReference>
<reference evidence="3 4" key="1">
    <citation type="submission" date="2017-06" db="EMBL/GenBank/DDBJ databases">
        <authorList>
            <consortium name="Pathogen Informatics"/>
        </authorList>
    </citation>
    <scope>NUCLEOTIDE SEQUENCE [LARGE SCALE GENOMIC DNA]</scope>
    <source>
        <strain evidence="3 4">NCTC13490</strain>
    </source>
</reference>
<feature type="transmembrane region" description="Helical" evidence="1">
    <location>
        <begin position="35"/>
        <end position="59"/>
    </location>
</feature>